<feature type="region of interest" description="Disordered" evidence="1">
    <location>
        <begin position="1"/>
        <end position="71"/>
    </location>
</feature>
<feature type="compositionally biased region" description="Low complexity" evidence="1">
    <location>
        <begin position="1"/>
        <end position="11"/>
    </location>
</feature>
<evidence type="ECO:0000313" key="2">
    <source>
        <dbReference type="EMBL" id="KAG7172920.1"/>
    </source>
</evidence>
<name>A0A8J5T7F9_HOMAM</name>
<comment type="caution">
    <text evidence="2">The sequence shown here is derived from an EMBL/GenBank/DDBJ whole genome shotgun (WGS) entry which is preliminary data.</text>
</comment>
<dbReference type="AlphaFoldDB" id="A0A8J5T7F9"/>
<evidence type="ECO:0000256" key="1">
    <source>
        <dbReference type="SAM" id="MobiDB-lite"/>
    </source>
</evidence>
<protein>
    <submittedName>
        <fullName evidence="2">Uncharacterized protein</fullName>
    </submittedName>
</protein>
<dbReference type="Proteomes" id="UP000747542">
    <property type="component" value="Unassembled WGS sequence"/>
</dbReference>
<feature type="compositionally biased region" description="Low complexity" evidence="1">
    <location>
        <begin position="163"/>
        <end position="175"/>
    </location>
</feature>
<proteinExistence type="predicted"/>
<feature type="region of interest" description="Disordered" evidence="1">
    <location>
        <begin position="293"/>
        <end position="340"/>
    </location>
</feature>
<evidence type="ECO:0000313" key="3">
    <source>
        <dbReference type="Proteomes" id="UP000747542"/>
    </source>
</evidence>
<feature type="region of interest" description="Disordered" evidence="1">
    <location>
        <begin position="113"/>
        <end position="265"/>
    </location>
</feature>
<organism evidence="2 3">
    <name type="scientific">Homarus americanus</name>
    <name type="common">American lobster</name>
    <dbReference type="NCBI Taxonomy" id="6706"/>
    <lineage>
        <taxon>Eukaryota</taxon>
        <taxon>Metazoa</taxon>
        <taxon>Ecdysozoa</taxon>
        <taxon>Arthropoda</taxon>
        <taxon>Crustacea</taxon>
        <taxon>Multicrustacea</taxon>
        <taxon>Malacostraca</taxon>
        <taxon>Eumalacostraca</taxon>
        <taxon>Eucarida</taxon>
        <taxon>Decapoda</taxon>
        <taxon>Pleocyemata</taxon>
        <taxon>Astacidea</taxon>
        <taxon>Nephropoidea</taxon>
        <taxon>Nephropidae</taxon>
        <taxon>Homarus</taxon>
    </lineage>
</organism>
<reference evidence="2" key="1">
    <citation type="journal article" date="2021" name="Sci. Adv.">
        <title>The American lobster genome reveals insights on longevity, neural, and immune adaptations.</title>
        <authorList>
            <person name="Polinski J.M."/>
            <person name="Zimin A.V."/>
            <person name="Clark K.F."/>
            <person name="Kohn A.B."/>
            <person name="Sadowski N."/>
            <person name="Timp W."/>
            <person name="Ptitsyn A."/>
            <person name="Khanna P."/>
            <person name="Romanova D.Y."/>
            <person name="Williams P."/>
            <person name="Greenwood S.J."/>
            <person name="Moroz L.L."/>
            <person name="Walt D.R."/>
            <person name="Bodnar A.G."/>
        </authorList>
    </citation>
    <scope>NUCLEOTIDE SEQUENCE</scope>
    <source>
        <strain evidence="2">GMGI-L3</strain>
    </source>
</reference>
<feature type="compositionally biased region" description="Gly residues" evidence="1">
    <location>
        <begin position="192"/>
        <end position="205"/>
    </location>
</feature>
<keyword evidence="3" id="KW-1185">Reference proteome</keyword>
<dbReference type="EMBL" id="JAHLQT010010216">
    <property type="protein sequence ID" value="KAG7172920.1"/>
    <property type="molecule type" value="Genomic_DNA"/>
</dbReference>
<feature type="compositionally biased region" description="Basic residues" evidence="1">
    <location>
        <begin position="113"/>
        <end position="124"/>
    </location>
</feature>
<sequence length="340" mass="35252">MLSLGGLPELAGPGGHRRSKSECGLNKRDQVADLATLNPHYRSGSPSRHSRNHDQVHAHTRPNTPVLVRSPSTSSIPEIFISSEDDAGPGISPVTRLAVFSLADFLETVTHAHHNHHHHSRKKCSSSEVGGSGHGSGRRRSPLAARKSTPTGGANTGSGGSEVNAVTSSNNNNATTGGGVVGQATPHQPRTAGGGSGAGGGGTGGSTRLPNTTAHHEDAAAHSSNEDCDAETVPSSGVSNGSGELVEPFRVSGGDIGSVDDVDDHTPHIQRTREALEHIQAKIQKTKDLIKEEQKARDGPALASEGPLQDNGWGPPFLRHPSQGFHPIVLSPSPTNILDS</sequence>
<accession>A0A8J5T7F9</accession>
<gene>
    <name evidence="2" type="ORF">Hamer_G017900</name>
</gene>
<feature type="compositionally biased region" description="Polar residues" evidence="1">
    <location>
        <begin position="233"/>
        <end position="242"/>
    </location>
</feature>